<organism evidence="3 4">
    <name type="scientific">Alloiococcus otitis ATCC 51267</name>
    <dbReference type="NCBI Taxonomy" id="883081"/>
    <lineage>
        <taxon>Bacteria</taxon>
        <taxon>Bacillati</taxon>
        <taxon>Bacillota</taxon>
        <taxon>Bacilli</taxon>
        <taxon>Lactobacillales</taxon>
        <taxon>Carnobacteriaceae</taxon>
        <taxon>Alloiococcus</taxon>
    </lineage>
</organism>
<comment type="similarity">
    <text evidence="1 2">Belongs to the UPF0473 family.</text>
</comment>
<dbReference type="STRING" id="883081.HMPREF9698_00168"/>
<dbReference type="HOGENOM" id="CLU_146610_2_1_9"/>
<dbReference type="PANTHER" id="PTHR40066">
    <property type="entry name" value="UPF0473 PROTEIN CBO2561/CLC_2432"/>
    <property type="match status" value="1"/>
</dbReference>
<evidence type="ECO:0000256" key="1">
    <source>
        <dbReference type="ARBA" id="ARBA00008439"/>
    </source>
</evidence>
<dbReference type="AlphaFoldDB" id="K9EE09"/>
<dbReference type="eggNOG" id="COG3906">
    <property type="taxonomic scope" value="Bacteria"/>
</dbReference>
<accession>K9EE09</accession>
<gene>
    <name evidence="3" type="ORF">HMPREF9698_00168</name>
</gene>
<dbReference type="Proteomes" id="UP000009875">
    <property type="component" value="Unassembled WGS sequence"/>
</dbReference>
<reference evidence="3 4" key="1">
    <citation type="submission" date="2012-09" db="EMBL/GenBank/DDBJ databases">
        <title>The Genome Sequence of Alloiococcus otitis ATCC 51267.</title>
        <authorList>
            <consortium name="The Broad Institute Genome Sequencing Platform"/>
            <person name="Earl A."/>
            <person name="Ward D."/>
            <person name="Feldgarden M."/>
            <person name="Gevers D."/>
            <person name="Huys G."/>
            <person name="Walker B."/>
            <person name="Young S.K."/>
            <person name="Zeng Q."/>
            <person name="Gargeya S."/>
            <person name="Fitzgerald M."/>
            <person name="Haas B."/>
            <person name="Abouelleil A."/>
            <person name="Alvarado L."/>
            <person name="Arachchi H.M."/>
            <person name="Berlin A.M."/>
            <person name="Chapman S.B."/>
            <person name="Goldberg J."/>
            <person name="Griggs A."/>
            <person name="Gujja S."/>
            <person name="Hansen M."/>
            <person name="Howarth C."/>
            <person name="Imamovic A."/>
            <person name="Larimer J."/>
            <person name="McCowen C."/>
            <person name="Montmayeur A."/>
            <person name="Murphy C."/>
            <person name="Neiman D."/>
            <person name="Pearson M."/>
            <person name="Priest M."/>
            <person name="Roberts A."/>
            <person name="Saif S."/>
            <person name="Shea T."/>
            <person name="Sisk P."/>
            <person name="Sykes S."/>
            <person name="Wortman J."/>
            <person name="Nusbaum C."/>
            <person name="Birren B."/>
        </authorList>
    </citation>
    <scope>NUCLEOTIDE SEQUENCE [LARGE SCALE GENOMIC DNA]</scope>
    <source>
        <strain evidence="3 4">ATCC 51267</strain>
    </source>
</reference>
<evidence type="ECO:0000313" key="4">
    <source>
        <dbReference type="Proteomes" id="UP000009875"/>
    </source>
</evidence>
<dbReference type="NCBIfam" id="NF010217">
    <property type="entry name" value="PRK13678.1-4"/>
    <property type="match status" value="1"/>
</dbReference>
<proteinExistence type="inferred from homology"/>
<evidence type="ECO:0000313" key="3">
    <source>
        <dbReference type="EMBL" id="EKU94136.1"/>
    </source>
</evidence>
<name>K9EE09_9LACT</name>
<dbReference type="Pfam" id="PF06949">
    <property type="entry name" value="DUF1292"/>
    <property type="match status" value="1"/>
</dbReference>
<dbReference type="HAMAP" id="MF_01448">
    <property type="entry name" value="UPF0473"/>
    <property type="match status" value="1"/>
</dbReference>
<dbReference type="OrthoDB" id="2086132at2"/>
<keyword evidence="4" id="KW-1185">Reference proteome</keyword>
<dbReference type="PANTHER" id="PTHR40066:SF1">
    <property type="entry name" value="UPF0473 PROTEIN CBO2561_CLC_2432"/>
    <property type="match status" value="1"/>
</dbReference>
<evidence type="ECO:0000256" key="2">
    <source>
        <dbReference type="HAMAP-Rule" id="MF_01448"/>
    </source>
</evidence>
<protein>
    <recommendedName>
        <fullName evidence="2">UPF0473 protein HMPREF9698_00168</fullName>
    </recommendedName>
</protein>
<dbReference type="EMBL" id="AGXA01000004">
    <property type="protein sequence ID" value="EKU94136.1"/>
    <property type="molecule type" value="Genomic_DNA"/>
</dbReference>
<dbReference type="PATRIC" id="fig|883081.3.peg.170"/>
<sequence>MSSNNDHDYLNLIDQDGNEELHEILFTFESEDFDRSYVLLYPAKEADNEEIELKAFAYREEDGGLEGQLLPIESDQEWDMVEEVLNTFLEEEED</sequence>
<comment type="caution">
    <text evidence="3">The sequence shown here is derived from an EMBL/GenBank/DDBJ whole genome shotgun (WGS) entry which is preliminary data.</text>
</comment>
<dbReference type="RefSeq" id="WP_003776374.1">
    <property type="nucleotide sequence ID" value="NZ_JH992957.1"/>
</dbReference>
<dbReference type="InterPro" id="IPR009711">
    <property type="entry name" value="UPF0473"/>
</dbReference>